<dbReference type="GO" id="GO:0005634">
    <property type="term" value="C:nucleus"/>
    <property type="evidence" value="ECO:0000318"/>
    <property type="project" value="GO_Central"/>
</dbReference>
<sequence length="942" mass="105043">MVEAELLTRGWHLSKDGIERCKDGVSAMSVDALTKRALDIDLKQIGSNALPADSGKAKSDKIQGPYVLQIQKVRNVGAPKANEESSMAPTLLRLQLTDGHTTCLGVVMETIPQISLNTPPGTKALLKGSVDMTNGFLMLTPSTLKVLGGKVEEMVERWELAKQLAHHTRSTLVGEGAPPPWVAFGQRNRIKNNTDIKQKMDGPGKKRTLNLDKNREQTEQDREFEEQRKAAIKELSQVRGQGGKKFGGGGTKAGGQDNESKENQGGTRSSYDRDRRGPGTGGTGPSESNRNSQPFGNYRELNYEKKPDDKSVSQLVSMGFSKEEALAALKKHSGNLEAAVDSLVSGASSQPSGSSGISNTRSTSDTRGTSDTRSTSDTRGTSGPPQRGRDRPERGSGFKGRRGRRGEDDEDDEFSSQPSAPTTLFDFLESKLGPKKAEAFKPKEKESKDNVEKNERSSRYDRDQSKPGRDASGNNYNHNVRETPPRFQKLQAQKQAQRQMGDTQQGSKDNRGGRRGDRPERFDDRRRDGKKSNEWTNDKEDASQGFKNESRFKNERRDGGYQDRNERRFDGQSRSGVADDQNDRGYQGRDRNNRSDKFQSERGRSSQNDGYQNDNGYQGRSNRRFDGQGKSGDTSRYNSNKNDNNTEKTYRLMERKKDNGPAQEENQSTKRSNGREAPQQDGIGNWKGPGQEENAKVKNQVNIRPDFKMLSQQSQPFIPQQQQQQMVSDGGRRVTDAGANQALNQGSVVRTKVMTNGPEMIPQSQSIPMLPFKVDDHCLSKYWEDHKFYKAQITAIHPSGKTCMVKFVEYGNFEEVLITDIMPCADHPWTAPPPSIAPVHHQQQQQPPQQQPPQQQQFMPAAPPFPQHYQQPPPIPQLVAGQTPLVQDYGNYDGSMNLTLEFRKGGEGPFIQKQGQDPGGFRGVDRRSQRPAQAFYQPPPRR</sequence>
<dbReference type="CDD" id="cd20413">
    <property type="entry name" value="Tudor_TDRD3"/>
    <property type="match status" value="1"/>
</dbReference>
<dbReference type="FunCoup" id="A0A7M7NIY3">
    <property type="interactions" value="2204"/>
</dbReference>
<dbReference type="EnsemblMetazoa" id="XM_030980590">
    <property type="protein sequence ID" value="XP_030836450"/>
    <property type="gene ID" value="LOC585351"/>
</dbReference>
<reference evidence="9" key="2">
    <citation type="submission" date="2021-01" db="UniProtKB">
        <authorList>
            <consortium name="EnsemblMetazoa"/>
        </authorList>
    </citation>
    <scope>IDENTIFICATION</scope>
</reference>
<feature type="region of interest" description="Disordered" evidence="6">
    <location>
        <begin position="713"/>
        <end position="733"/>
    </location>
</feature>
<protein>
    <recommendedName>
        <fullName evidence="2">Tudor domain-containing protein 3</fullName>
    </recommendedName>
</protein>
<dbReference type="InterPro" id="IPR009060">
    <property type="entry name" value="UBA-like_sf"/>
</dbReference>
<dbReference type="OrthoDB" id="434939at2759"/>
<feature type="compositionally biased region" description="Basic and acidic residues" evidence="6">
    <location>
        <begin position="387"/>
        <end position="396"/>
    </location>
</feature>
<dbReference type="PANTHER" id="PTHR13681:SF24">
    <property type="entry name" value="TUDOR DOMAIN-CONTAINING PROTEIN 3"/>
    <property type="match status" value="1"/>
</dbReference>
<keyword evidence="4" id="KW-0539">Nucleus</keyword>
<name>A0A7M7NIY3_STRPU</name>
<dbReference type="Gene3D" id="2.30.30.140">
    <property type="match status" value="1"/>
</dbReference>
<dbReference type="SUPFAM" id="SSF63748">
    <property type="entry name" value="Tudor/PWWP/MBT"/>
    <property type="match status" value="1"/>
</dbReference>
<feature type="compositionally biased region" description="Polar residues" evidence="6">
    <location>
        <begin position="286"/>
        <end position="295"/>
    </location>
</feature>
<evidence type="ECO:0000256" key="5">
    <source>
        <dbReference type="ARBA" id="ARBA00035105"/>
    </source>
</evidence>
<feature type="compositionally biased region" description="Low complexity" evidence="6">
    <location>
        <begin position="713"/>
        <end position="725"/>
    </location>
</feature>
<evidence type="ECO:0000256" key="3">
    <source>
        <dbReference type="ARBA" id="ARBA00022853"/>
    </source>
</evidence>
<feature type="compositionally biased region" description="Basic and acidic residues" evidence="6">
    <location>
        <begin position="192"/>
        <end position="232"/>
    </location>
</feature>
<dbReference type="SMR" id="A0A7M7NIY3"/>
<evidence type="ECO:0000313" key="10">
    <source>
        <dbReference type="Proteomes" id="UP000007110"/>
    </source>
</evidence>
<keyword evidence="3" id="KW-0156">Chromatin regulator</keyword>
<dbReference type="InterPro" id="IPR002999">
    <property type="entry name" value="Tudor"/>
</dbReference>
<feature type="compositionally biased region" description="Low complexity" evidence="6">
    <location>
        <begin position="342"/>
        <end position="367"/>
    </location>
</feature>
<dbReference type="Pfam" id="PF08585">
    <property type="entry name" value="RMI1_N_C"/>
    <property type="match status" value="1"/>
</dbReference>
<dbReference type="Pfam" id="PF00567">
    <property type="entry name" value="TUDOR"/>
    <property type="match status" value="1"/>
</dbReference>
<comment type="function">
    <text evidence="5">Scaffolding protein that specifically recognizes and binds dimethylarginine-containing proteins. Plays a role in the regulation of translation of target mRNAs by binding Arg/Gly-rich motifs (GAR) in dimethylarginine-containing proteins. In nucleus, acts as a coactivator: recognizes and binds asymmetric dimethylation on the core histone tails associated with transcriptional activation (H3R17me2a and H4R3me2a) and recruits proteins at these arginine-methylated loci. In cytoplasm, acts as an antiviral factor that participates in the assembly of stress granules together with G3BP1.</text>
</comment>
<dbReference type="PROSITE" id="PS50030">
    <property type="entry name" value="UBA"/>
    <property type="match status" value="1"/>
</dbReference>
<feature type="domain" description="Tudor" evidence="8">
    <location>
        <begin position="771"/>
        <end position="831"/>
    </location>
</feature>
<proteinExistence type="predicted"/>
<dbReference type="GO" id="GO:0006325">
    <property type="term" value="P:chromatin organization"/>
    <property type="evidence" value="ECO:0007669"/>
    <property type="project" value="UniProtKB-KW"/>
</dbReference>
<dbReference type="PROSITE" id="PS50304">
    <property type="entry name" value="TUDOR"/>
    <property type="match status" value="1"/>
</dbReference>
<dbReference type="Proteomes" id="UP000007110">
    <property type="component" value="Unassembled WGS sequence"/>
</dbReference>
<dbReference type="SUPFAM" id="SSF46934">
    <property type="entry name" value="UBA-like"/>
    <property type="match status" value="1"/>
</dbReference>
<dbReference type="InParanoid" id="A0A7M7NIY3"/>
<dbReference type="InterPro" id="IPR047379">
    <property type="entry name" value="Tudor_TDRD3"/>
</dbReference>
<dbReference type="PANTHER" id="PTHR13681">
    <property type="entry name" value="SURVIVAL OF MOTOR NEURON-RELATED-SPLICING FACTOR 30-RELATED"/>
    <property type="match status" value="1"/>
</dbReference>
<feature type="compositionally biased region" description="Gly residues" evidence="6">
    <location>
        <begin position="240"/>
        <end position="253"/>
    </location>
</feature>
<dbReference type="Pfam" id="PF00627">
    <property type="entry name" value="UBA"/>
    <property type="match status" value="1"/>
</dbReference>
<feature type="compositionally biased region" description="Basic and acidic residues" evidence="6">
    <location>
        <begin position="581"/>
        <end position="604"/>
    </location>
</feature>
<dbReference type="SMART" id="SM00333">
    <property type="entry name" value="TUDOR"/>
    <property type="match status" value="1"/>
</dbReference>
<feature type="domain" description="UBA" evidence="7">
    <location>
        <begin position="306"/>
        <end position="346"/>
    </location>
</feature>
<feature type="compositionally biased region" description="Basic and acidic residues" evidence="6">
    <location>
        <begin position="301"/>
        <end position="311"/>
    </location>
</feature>
<feature type="compositionally biased region" description="Polar residues" evidence="6">
    <location>
        <begin position="605"/>
        <end position="620"/>
    </location>
</feature>
<feature type="compositionally biased region" description="Low complexity" evidence="6">
    <location>
        <begin position="488"/>
        <end position="499"/>
    </location>
</feature>
<dbReference type="SMART" id="SM00165">
    <property type="entry name" value="UBA"/>
    <property type="match status" value="1"/>
</dbReference>
<feature type="region of interest" description="Disordered" evidence="6">
    <location>
        <begin position="342"/>
        <end position="694"/>
    </location>
</feature>
<feature type="region of interest" description="Disordered" evidence="6">
    <location>
        <begin position="170"/>
        <end position="314"/>
    </location>
</feature>
<comment type="subcellular location">
    <subcellularLocation>
        <location evidence="1">Nucleus</location>
    </subcellularLocation>
</comment>
<feature type="compositionally biased region" description="Pro residues" evidence="6">
    <location>
        <begin position="861"/>
        <end position="876"/>
    </location>
</feature>
<evidence type="ECO:0000256" key="4">
    <source>
        <dbReference type="ARBA" id="ARBA00023242"/>
    </source>
</evidence>
<dbReference type="OMA" id="YHQRSRN"/>
<feature type="compositionally biased region" description="Basic and acidic residues" evidence="6">
    <location>
        <begin position="644"/>
        <end position="659"/>
    </location>
</feature>
<evidence type="ECO:0000256" key="1">
    <source>
        <dbReference type="ARBA" id="ARBA00004123"/>
    </source>
</evidence>
<dbReference type="InterPro" id="IPR013894">
    <property type="entry name" value="RMI1_OB"/>
</dbReference>
<dbReference type="GeneID" id="585351"/>
<dbReference type="InterPro" id="IPR042470">
    <property type="entry name" value="RMI1_N_C_sf"/>
</dbReference>
<evidence type="ECO:0000256" key="2">
    <source>
        <dbReference type="ARBA" id="ARBA00013421"/>
    </source>
</evidence>
<evidence type="ECO:0000259" key="7">
    <source>
        <dbReference type="PROSITE" id="PS50030"/>
    </source>
</evidence>
<dbReference type="AlphaFoldDB" id="A0A7M7NIY3"/>
<reference evidence="10" key="1">
    <citation type="submission" date="2015-02" db="EMBL/GenBank/DDBJ databases">
        <title>Genome sequencing for Strongylocentrotus purpuratus.</title>
        <authorList>
            <person name="Murali S."/>
            <person name="Liu Y."/>
            <person name="Vee V."/>
            <person name="English A."/>
            <person name="Wang M."/>
            <person name="Skinner E."/>
            <person name="Han Y."/>
            <person name="Muzny D.M."/>
            <person name="Worley K.C."/>
            <person name="Gibbs R.A."/>
        </authorList>
    </citation>
    <scope>NUCLEOTIDE SEQUENCE</scope>
</reference>
<dbReference type="CTD" id="81550"/>
<dbReference type="KEGG" id="spu:585351"/>
<dbReference type="Gene3D" id="1.10.8.10">
    <property type="entry name" value="DNA helicase RuvA subunit, C-terminal domain"/>
    <property type="match status" value="1"/>
</dbReference>
<feature type="compositionally biased region" description="Low complexity" evidence="6">
    <location>
        <begin position="842"/>
        <end position="860"/>
    </location>
</feature>
<dbReference type="SMART" id="SM01161">
    <property type="entry name" value="DUF1767"/>
    <property type="match status" value="1"/>
</dbReference>
<evidence type="ECO:0000313" key="9">
    <source>
        <dbReference type="EnsemblMetazoa" id="XP_030836450"/>
    </source>
</evidence>
<dbReference type="Gene3D" id="2.40.50.770">
    <property type="entry name" value="RecQ-mediated genome instability protein Rmi1, C-terminal domain"/>
    <property type="match status" value="1"/>
</dbReference>
<feature type="compositionally biased region" description="Basic and acidic residues" evidence="6">
    <location>
        <begin position="435"/>
        <end position="469"/>
    </location>
</feature>
<evidence type="ECO:0000256" key="6">
    <source>
        <dbReference type="SAM" id="MobiDB-lite"/>
    </source>
</evidence>
<dbReference type="InterPro" id="IPR015940">
    <property type="entry name" value="UBA"/>
</dbReference>
<dbReference type="RefSeq" id="XP_030836450.1">
    <property type="nucleotide sequence ID" value="XM_030980590.1"/>
</dbReference>
<accession>A0A7M7NIY3</accession>
<feature type="region of interest" description="Disordered" evidence="6">
    <location>
        <begin position="828"/>
        <end position="942"/>
    </location>
</feature>
<feature type="compositionally biased region" description="Basic and acidic residues" evidence="6">
    <location>
        <begin position="508"/>
        <end position="571"/>
    </location>
</feature>
<organism evidence="9 10">
    <name type="scientific">Strongylocentrotus purpuratus</name>
    <name type="common">Purple sea urchin</name>
    <dbReference type="NCBI Taxonomy" id="7668"/>
    <lineage>
        <taxon>Eukaryota</taxon>
        <taxon>Metazoa</taxon>
        <taxon>Echinodermata</taxon>
        <taxon>Eleutherozoa</taxon>
        <taxon>Echinozoa</taxon>
        <taxon>Echinoidea</taxon>
        <taxon>Euechinoidea</taxon>
        <taxon>Echinacea</taxon>
        <taxon>Camarodonta</taxon>
        <taxon>Echinidea</taxon>
        <taxon>Strongylocentrotidae</taxon>
        <taxon>Strongylocentrotus</taxon>
    </lineage>
</organism>
<feature type="compositionally biased region" description="Polar residues" evidence="6">
    <location>
        <begin position="631"/>
        <end position="643"/>
    </location>
</feature>
<evidence type="ECO:0000259" key="8">
    <source>
        <dbReference type="PROSITE" id="PS50304"/>
    </source>
</evidence>
<keyword evidence="10" id="KW-1185">Reference proteome</keyword>
<dbReference type="CDD" id="cd14297">
    <property type="entry name" value="UBA2_spUBP14_like"/>
    <property type="match status" value="1"/>
</dbReference>